<evidence type="ECO:0000256" key="1">
    <source>
        <dbReference type="ARBA" id="ARBA00004496"/>
    </source>
</evidence>
<dbReference type="GO" id="GO:0005737">
    <property type="term" value="C:cytoplasm"/>
    <property type="evidence" value="ECO:0007669"/>
    <property type="project" value="UniProtKB-SubCell"/>
</dbReference>
<reference evidence="5" key="1">
    <citation type="submission" date="2021-10" db="EMBL/GenBank/DDBJ databases">
        <title>Tropical sea cucumber genome reveals ecological adaptation and Cuvierian tubules defense mechanism.</title>
        <authorList>
            <person name="Chen T."/>
        </authorList>
    </citation>
    <scope>NUCLEOTIDE SEQUENCE</scope>
    <source>
        <strain evidence="5">Nanhai2018</strain>
        <tissue evidence="5">Muscle</tissue>
    </source>
</reference>
<keyword evidence="3" id="KW-0521">NADP</keyword>
<name>A0A9Q0YLW8_HOLLE</name>
<dbReference type="Gene3D" id="3.40.50.720">
    <property type="entry name" value="NAD(P)-binding Rossmann-like Domain"/>
    <property type="match status" value="1"/>
</dbReference>
<dbReference type="GO" id="GO:0006729">
    <property type="term" value="P:tetrahydrobiopterin biosynthetic process"/>
    <property type="evidence" value="ECO:0007669"/>
    <property type="project" value="TreeGrafter"/>
</dbReference>
<dbReference type="PANTHER" id="PTHR44085:SF2">
    <property type="entry name" value="SEPIAPTERIN REDUCTASE"/>
    <property type="match status" value="1"/>
</dbReference>
<keyword evidence="2" id="KW-0963">Cytoplasm</keyword>
<dbReference type="PRINTS" id="PR00081">
    <property type="entry name" value="GDHRDH"/>
</dbReference>
<comment type="subcellular location">
    <subcellularLocation>
        <location evidence="1">Cytoplasm</location>
    </subcellularLocation>
</comment>
<dbReference type="AlphaFoldDB" id="A0A9Q0YLW8"/>
<dbReference type="Pfam" id="PF00106">
    <property type="entry name" value="adh_short"/>
    <property type="match status" value="1"/>
</dbReference>
<dbReference type="InterPro" id="IPR051721">
    <property type="entry name" value="Biopterin_syn/organic_redct"/>
</dbReference>
<dbReference type="PANTHER" id="PTHR44085">
    <property type="entry name" value="SEPIAPTERIN REDUCTASE"/>
    <property type="match status" value="1"/>
</dbReference>
<protein>
    <submittedName>
        <fullName evidence="5">Sepiapterin reductase</fullName>
    </submittedName>
</protein>
<accession>A0A9Q0YLW8</accession>
<evidence type="ECO:0000313" key="5">
    <source>
        <dbReference type="EMBL" id="KAJ8024863.1"/>
    </source>
</evidence>
<dbReference type="InterPro" id="IPR036291">
    <property type="entry name" value="NAD(P)-bd_dom_sf"/>
</dbReference>
<evidence type="ECO:0000256" key="3">
    <source>
        <dbReference type="ARBA" id="ARBA00022857"/>
    </source>
</evidence>
<sequence length="279" mass="31102">MSILNVQTMAIITGASRGIGRAIAISLAKRVSANSCLYLTADDEEGLKETANIIKRNVSKTIRLTCIPADLDDEKNLEKLGELVFDKGEPTSNFSHAIFINNAASKGPIEKYTRQLGDIELIKKHYPLNLTTPVFLTSKFLQKFEKDNIRKTIINCTTPASKDPQHTLHLYCMGKAGCDMFFRVVALEEPNLRVLLYDTGIVDTVMFRGLENSAEASLRAKMKYLTEQSFFIKPEQSAEALLKTLEDDNFESGATVCCYDVMGINYDLSPVTQKTFSPH</sequence>
<dbReference type="Proteomes" id="UP001152320">
    <property type="component" value="Chromosome 18"/>
</dbReference>
<proteinExistence type="predicted"/>
<evidence type="ECO:0000256" key="4">
    <source>
        <dbReference type="ARBA" id="ARBA00023002"/>
    </source>
</evidence>
<dbReference type="EMBL" id="JAIZAY010000018">
    <property type="protein sequence ID" value="KAJ8024863.1"/>
    <property type="molecule type" value="Genomic_DNA"/>
</dbReference>
<dbReference type="GO" id="GO:0004757">
    <property type="term" value="F:sepiapterin reductase (NADP+) activity"/>
    <property type="evidence" value="ECO:0007669"/>
    <property type="project" value="TreeGrafter"/>
</dbReference>
<evidence type="ECO:0000313" key="6">
    <source>
        <dbReference type="Proteomes" id="UP001152320"/>
    </source>
</evidence>
<gene>
    <name evidence="5" type="ORF">HOLleu_34896</name>
</gene>
<organism evidence="5 6">
    <name type="scientific">Holothuria leucospilota</name>
    <name type="common">Black long sea cucumber</name>
    <name type="synonym">Mertensiothuria leucospilota</name>
    <dbReference type="NCBI Taxonomy" id="206669"/>
    <lineage>
        <taxon>Eukaryota</taxon>
        <taxon>Metazoa</taxon>
        <taxon>Echinodermata</taxon>
        <taxon>Eleutherozoa</taxon>
        <taxon>Echinozoa</taxon>
        <taxon>Holothuroidea</taxon>
        <taxon>Aspidochirotacea</taxon>
        <taxon>Aspidochirotida</taxon>
        <taxon>Holothuriidae</taxon>
        <taxon>Holothuria</taxon>
    </lineage>
</organism>
<dbReference type="InterPro" id="IPR002347">
    <property type="entry name" value="SDR_fam"/>
</dbReference>
<evidence type="ECO:0000256" key="2">
    <source>
        <dbReference type="ARBA" id="ARBA00022490"/>
    </source>
</evidence>
<keyword evidence="6" id="KW-1185">Reference proteome</keyword>
<dbReference type="SUPFAM" id="SSF51735">
    <property type="entry name" value="NAD(P)-binding Rossmann-fold domains"/>
    <property type="match status" value="1"/>
</dbReference>
<comment type="caution">
    <text evidence="5">The sequence shown here is derived from an EMBL/GenBank/DDBJ whole genome shotgun (WGS) entry which is preliminary data.</text>
</comment>
<dbReference type="OrthoDB" id="153074at2759"/>
<keyword evidence="4" id="KW-0560">Oxidoreductase</keyword>